<dbReference type="InterPro" id="IPR036691">
    <property type="entry name" value="Endo/exonu/phosph_ase_sf"/>
</dbReference>
<dbReference type="PANTHER" id="PTHR12121:SF36">
    <property type="entry name" value="ENDONUCLEASE_EXONUCLEASE_PHOSPHATASE DOMAIN-CONTAINING PROTEIN"/>
    <property type="match status" value="1"/>
</dbReference>
<sequence>MQTPLKLLTFNVRYDQQTDSPAQPFAAPPKSPTLKHEQAWAIRKWKIADTVLIYEPDIVAFQEAVYHQVVDLEALLVDYDWVGVGRDDGAQKGEYCAVFYKRFKREDGQIFTVMNTHFDHRGIEARQNSATLLLEQAKNVEGVVILVGDLNSPEDDPAYLTLTAARYQGHKDGNATLRHLDSLNDKAAAAYAQKTGHPVRTGENNITLPTHRVLRRPFIGHQQEQEEESQPVSFLDARYELITRLKDGKGLSGPYGYSDTFTSFGEGEDAEKAPLRLDYILHYSSTPVNVLQFGVLCNQYDDGLYISDHRPVIAKLAW</sequence>
<dbReference type="EMBL" id="JABAYA010000248">
    <property type="protein sequence ID" value="KAF7721613.1"/>
    <property type="molecule type" value="Genomic_DNA"/>
</dbReference>
<gene>
    <name evidence="2" type="ORF">EC973_004360</name>
</gene>
<dbReference type="InterPro" id="IPR050410">
    <property type="entry name" value="CCR4/nocturin_mRNA_transcr"/>
</dbReference>
<dbReference type="Gene3D" id="3.60.10.10">
    <property type="entry name" value="Endonuclease/exonuclease/phosphatase"/>
    <property type="match status" value="3"/>
</dbReference>
<dbReference type="GO" id="GO:0000175">
    <property type="term" value="F:3'-5'-RNA exonuclease activity"/>
    <property type="evidence" value="ECO:0007669"/>
    <property type="project" value="TreeGrafter"/>
</dbReference>
<dbReference type="PANTHER" id="PTHR12121">
    <property type="entry name" value="CARBON CATABOLITE REPRESSOR PROTEIN 4"/>
    <property type="match status" value="1"/>
</dbReference>
<accession>A0A8H7BGX1</accession>
<dbReference type="Pfam" id="PF03372">
    <property type="entry name" value="Exo_endo_phos"/>
    <property type="match status" value="1"/>
</dbReference>
<feature type="domain" description="Endonuclease/exonuclease/phosphatase" evidence="1">
    <location>
        <begin position="8"/>
        <end position="309"/>
    </location>
</feature>
<dbReference type="Proteomes" id="UP000605846">
    <property type="component" value="Unassembled WGS sequence"/>
</dbReference>
<name>A0A8H7BGX1_9FUNG</name>
<proteinExistence type="predicted"/>
<organism evidence="2 3">
    <name type="scientific">Apophysomyces ossiformis</name>
    <dbReference type="NCBI Taxonomy" id="679940"/>
    <lineage>
        <taxon>Eukaryota</taxon>
        <taxon>Fungi</taxon>
        <taxon>Fungi incertae sedis</taxon>
        <taxon>Mucoromycota</taxon>
        <taxon>Mucoromycotina</taxon>
        <taxon>Mucoromycetes</taxon>
        <taxon>Mucorales</taxon>
        <taxon>Mucorineae</taxon>
        <taxon>Mucoraceae</taxon>
        <taxon>Apophysomyces</taxon>
    </lineage>
</organism>
<reference evidence="2" key="1">
    <citation type="submission" date="2020-01" db="EMBL/GenBank/DDBJ databases">
        <title>Genome Sequencing of Three Apophysomyces-Like Fungal Strains Confirms a Novel Fungal Genus in the Mucoromycota with divergent Burkholderia-like Endosymbiotic Bacteria.</title>
        <authorList>
            <person name="Stajich J.E."/>
            <person name="Macias A.M."/>
            <person name="Carter-House D."/>
            <person name="Lovett B."/>
            <person name="Kasson L.R."/>
            <person name="Berry K."/>
            <person name="Grigoriev I."/>
            <person name="Chang Y."/>
            <person name="Spatafora J."/>
            <person name="Kasson M.T."/>
        </authorList>
    </citation>
    <scope>NUCLEOTIDE SEQUENCE</scope>
    <source>
        <strain evidence="2">NRRL A-21654</strain>
    </source>
</reference>
<dbReference type="AlphaFoldDB" id="A0A8H7BGX1"/>
<evidence type="ECO:0000313" key="2">
    <source>
        <dbReference type="EMBL" id="KAF7721613.1"/>
    </source>
</evidence>
<comment type="caution">
    <text evidence="2">The sequence shown here is derived from an EMBL/GenBank/DDBJ whole genome shotgun (WGS) entry which is preliminary data.</text>
</comment>
<evidence type="ECO:0000313" key="3">
    <source>
        <dbReference type="Proteomes" id="UP000605846"/>
    </source>
</evidence>
<protein>
    <recommendedName>
        <fullName evidence="1">Endonuclease/exonuclease/phosphatase domain-containing protein</fullName>
    </recommendedName>
</protein>
<evidence type="ECO:0000259" key="1">
    <source>
        <dbReference type="Pfam" id="PF03372"/>
    </source>
</evidence>
<dbReference type="SUPFAM" id="SSF56219">
    <property type="entry name" value="DNase I-like"/>
    <property type="match status" value="1"/>
</dbReference>
<dbReference type="OrthoDB" id="276515at2759"/>
<keyword evidence="3" id="KW-1185">Reference proteome</keyword>
<dbReference type="InterPro" id="IPR005135">
    <property type="entry name" value="Endo/exonuclease/phosphatase"/>
</dbReference>